<dbReference type="GO" id="GO:0045892">
    <property type="term" value="P:negative regulation of DNA-templated transcription"/>
    <property type="evidence" value="ECO:0007669"/>
    <property type="project" value="InterPro"/>
</dbReference>
<organism evidence="5 6">
    <name type="scientific">Georgenia muralis</name>
    <dbReference type="NCBI Taxonomy" id="154117"/>
    <lineage>
        <taxon>Bacteria</taxon>
        <taxon>Bacillati</taxon>
        <taxon>Actinomycetota</taxon>
        <taxon>Actinomycetes</taxon>
        <taxon>Micrococcales</taxon>
        <taxon>Bogoriellaceae</taxon>
        <taxon>Georgenia</taxon>
    </lineage>
</organism>
<dbReference type="InterPro" id="IPR005650">
    <property type="entry name" value="BlaI_family"/>
</dbReference>
<dbReference type="OrthoDB" id="9813987at2"/>
<evidence type="ECO:0000256" key="1">
    <source>
        <dbReference type="ARBA" id="ARBA00011046"/>
    </source>
</evidence>
<proteinExistence type="inferred from homology"/>
<evidence type="ECO:0000256" key="3">
    <source>
        <dbReference type="ARBA" id="ARBA00023125"/>
    </source>
</evidence>
<evidence type="ECO:0000256" key="4">
    <source>
        <dbReference type="ARBA" id="ARBA00023163"/>
    </source>
</evidence>
<evidence type="ECO:0000313" key="6">
    <source>
        <dbReference type="Proteomes" id="UP000280726"/>
    </source>
</evidence>
<dbReference type="InterPro" id="IPR036388">
    <property type="entry name" value="WH-like_DNA-bd_sf"/>
</dbReference>
<comment type="similarity">
    <text evidence="1">Belongs to the BlaI transcriptional regulatory family.</text>
</comment>
<keyword evidence="2" id="KW-0805">Transcription regulation</keyword>
<dbReference type="RefSeq" id="WP_123918028.1">
    <property type="nucleotide sequence ID" value="NZ_RKRA01000001.1"/>
</dbReference>
<dbReference type="EMBL" id="RKRA01000001">
    <property type="protein sequence ID" value="RPF28048.1"/>
    <property type="molecule type" value="Genomic_DNA"/>
</dbReference>
<dbReference type="AlphaFoldDB" id="A0A3N4ZR83"/>
<sequence length="130" mass="14377">MPELAPLPRLGSLEREVMEVLWDAGTDMTTRAVLDRLTSGLAYTTVATVLGNLVRKGMAERVTAGRTWAYRHGPSRSEYCGGLMAETFSATPDRAASFLHFVERMSPEDVDLLRSLLGDVHDDDARAPRR</sequence>
<name>A0A3N4ZR83_9MICO</name>
<dbReference type="GO" id="GO:0003677">
    <property type="term" value="F:DNA binding"/>
    <property type="evidence" value="ECO:0007669"/>
    <property type="project" value="UniProtKB-KW"/>
</dbReference>
<protein>
    <submittedName>
        <fullName evidence="5">Putative transcriptional regulator</fullName>
    </submittedName>
</protein>
<dbReference type="InterPro" id="IPR036390">
    <property type="entry name" value="WH_DNA-bd_sf"/>
</dbReference>
<keyword evidence="4" id="KW-0804">Transcription</keyword>
<dbReference type="Gene3D" id="6.10.140.850">
    <property type="match status" value="1"/>
</dbReference>
<gene>
    <name evidence="5" type="ORF">EDD32_2557</name>
</gene>
<dbReference type="Gene3D" id="1.10.10.10">
    <property type="entry name" value="Winged helix-like DNA-binding domain superfamily/Winged helix DNA-binding domain"/>
    <property type="match status" value="1"/>
</dbReference>
<evidence type="ECO:0000256" key="2">
    <source>
        <dbReference type="ARBA" id="ARBA00023015"/>
    </source>
</evidence>
<dbReference type="Proteomes" id="UP000280726">
    <property type="component" value="Unassembled WGS sequence"/>
</dbReference>
<comment type="caution">
    <text evidence="5">The sequence shown here is derived from an EMBL/GenBank/DDBJ whole genome shotgun (WGS) entry which is preliminary data.</text>
</comment>
<accession>A0A3N4ZR83</accession>
<dbReference type="SUPFAM" id="SSF46785">
    <property type="entry name" value="Winged helix' DNA-binding domain"/>
    <property type="match status" value="1"/>
</dbReference>
<keyword evidence="6" id="KW-1185">Reference proteome</keyword>
<reference evidence="5 6" key="1">
    <citation type="submission" date="2018-11" db="EMBL/GenBank/DDBJ databases">
        <title>Sequencing the genomes of 1000 actinobacteria strains.</title>
        <authorList>
            <person name="Klenk H.-P."/>
        </authorList>
    </citation>
    <scope>NUCLEOTIDE SEQUENCE [LARGE SCALE GENOMIC DNA]</scope>
    <source>
        <strain evidence="5 6">DSM 14418</strain>
    </source>
</reference>
<dbReference type="Pfam" id="PF03965">
    <property type="entry name" value="Penicillinase_R"/>
    <property type="match status" value="1"/>
</dbReference>
<evidence type="ECO:0000313" key="5">
    <source>
        <dbReference type="EMBL" id="RPF28048.1"/>
    </source>
</evidence>
<keyword evidence="3" id="KW-0238">DNA-binding</keyword>